<dbReference type="GO" id="GO:0062193">
    <property type="term" value="F:D-ribose pyranase activity"/>
    <property type="evidence" value="ECO:0007669"/>
    <property type="project" value="UniProtKB-EC"/>
</dbReference>
<dbReference type="RefSeq" id="WP_109274278.1">
    <property type="nucleotide sequence ID" value="NZ_QFKX01000001.1"/>
</dbReference>
<evidence type="ECO:0000313" key="5">
    <source>
        <dbReference type="Proteomes" id="UP000245590"/>
    </source>
</evidence>
<dbReference type="InterPro" id="IPR007721">
    <property type="entry name" value="RbsD_FucU"/>
</dbReference>
<name>A0A2U2RNE7_9MICO</name>
<keyword evidence="5" id="KW-1185">Reference proteome</keyword>
<dbReference type="GO" id="GO:0006004">
    <property type="term" value="P:fucose metabolic process"/>
    <property type="evidence" value="ECO:0007669"/>
    <property type="project" value="TreeGrafter"/>
</dbReference>
<dbReference type="Gene3D" id="3.40.1650.10">
    <property type="entry name" value="RbsD-like domain"/>
    <property type="match status" value="1"/>
</dbReference>
<keyword evidence="2" id="KW-0413">Isomerase</keyword>
<sequence length="144" mass="15702">MLTGIDPLLSGELLRILDHMGHDDTLLVADAHYPSCRSGAPVIDLPVTSPEAVRAIRTVLPLDLYAGPSVTLMTPEPGTGEEVQAQLTEAVAAPDQDRIEFIDRFPFYERAEKIFAVVRTAEVRKYGCIMIRKGVVGDEEGPEA</sequence>
<dbReference type="OrthoDB" id="9805009at2"/>
<proteinExistence type="predicted"/>
<dbReference type="Pfam" id="PF05025">
    <property type="entry name" value="RbsD_FucU"/>
    <property type="match status" value="1"/>
</dbReference>
<evidence type="ECO:0000256" key="3">
    <source>
        <dbReference type="ARBA" id="ARBA00036324"/>
    </source>
</evidence>
<reference evidence="4 5" key="1">
    <citation type="submission" date="2018-05" db="EMBL/GenBank/DDBJ databases">
        <title>Brachybacterium sp. M1HQ-2T, whole genome shotgun sequence.</title>
        <authorList>
            <person name="Tuo L."/>
        </authorList>
    </citation>
    <scope>NUCLEOTIDE SEQUENCE [LARGE SCALE GENOMIC DNA]</scope>
    <source>
        <strain evidence="4 5">M1HQ-2</strain>
    </source>
</reference>
<dbReference type="GO" id="GO:0042806">
    <property type="term" value="F:fucose binding"/>
    <property type="evidence" value="ECO:0007669"/>
    <property type="project" value="TreeGrafter"/>
</dbReference>
<dbReference type="PANTHER" id="PTHR31690">
    <property type="entry name" value="FUCOSE MUTAROTASE"/>
    <property type="match status" value="1"/>
</dbReference>
<organism evidence="4 5">
    <name type="scientific">Brachybacterium endophyticum</name>
    <dbReference type="NCBI Taxonomy" id="2182385"/>
    <lineage>
        <taxon>Bacteria</taxon>
        <taxon>Bacillati</taxon>
        <taxon>Actinomycetota</taxon>
        <taxon>Actinomycetes</taxon>
        <taxon>Micrococcales</taxon>
        <taxon>Dermabacteraceae</taxon>
        <taxon>Brachybacterium</taxon>
    </lineage>
</organism>
<evidence type="ECO:0000256" key="1">
    <source>
        <dbReference type="ARBA" id="ARBA00000223"/>
    </source>
</evidence>
<gene>
    <name evidence="4" type="ORF">DEO23_01755</name>
</gene>
<dbReference type="GO" id="GO:0036373">
    <property type="term" value="F:L-fucose mutarotase activity"/>
    <property type="evidence" value="ECO:0007669"/>
    <property type="project" value="UniProtKB-EC"/>
</dbReference>
<comment type="catalytic activity">
    <reaction evidence="1">
        <text>beta-D-ribopyranose = beta-D-ribofuranose</text>
        <dbReference type="Rhea" id="RHEA:25432"/>
        <dbReference type="ChEBI" id="CHEBI:27476"/>
        <dbReference type="ChEBI" id="CHEBI:47002"/>
        <dbReference type="EC" id="5.4.99.62"/>
    </reaction>
</comment>
<accession>A0A2U2RNE7</accession>
<evidence type="ECO:0000313" key="4">
    <source>
        <dbReference type="EMBL" id="PWH07393.1"/>
    </source>
</evidence>
<dbReference type="EMBL" id="QFKX01000001">
    <property type="protein sequence ID" value="PWH07393.1"/>
    <property type="molecule type" value="Genomic_DNA"/>
</dbReference>
<evidence type="ECO:0000256" key="2">
    <source>
        <dbReference type="ARBA" id="ARBA00023235"/>
    </source>
</evidence>
<dbReference type="InterPro" id="IPR050443">
    <property type="entry name" value="RbsD/FucU_mutarotase"/>
</dbReference>
<dbReference type="InterPro" id="IPR023750">
    <property type="entry name" value="RbsD-like_sf"/>
</dbReference>
<dbReference type="PANTHER" id="PTHR31690:SF4">
    <property type="entry name" value="FUCOSE MUTAROTASE"/>
    <property type="match status" value="1"/>
</dbReference>
<comment type="catalytic activity">
    <reaction evidence="3">
        <text>alpha-L-fucose = beta-L-fucose</text>
        <dbReference type="Rhea" id="RHEA:25580"/>
        <dbReference type="ChEBI" id="CHEBI:42548"/>
        <dbReference type="ChEBI" id="CHEBI:42589"/>
        <dbReference type="EC" id="5.1.3.29"/>
    </reaction>
</comment>
<dbReference type="Proteomes" id="UP000245590">
    <property type="component" value="Unassembled WGS sequence"/>
</dbReference>
<dbReference type="SUPFAM" id="SSF102546">
    <property type="entry name" value="RbsD-like"/>
    <property type="match status" value="1"/>
</dbReference>
<protein>
    <submittedName>
        <fullName evidence="4">Transport protein RbsD/FucU</fullName>
    </submittedName>
</protein>
<comment type="caution">
    <text evidence="4">The sequence shown here is derived from an EMBL/GenBank/DDBJ whole genome shotgun (WGS) entry which is preliminary data.</text>
</comment>
<dbReference type="AlphaFoldDB" id="A0A2U2RNE7"/>